<dbReference type="GO" id="GO:0061630">
    <property type="term" value="F:ubiquitin protein ligase activity"/>
    <property type="evidence" value="ECO:0007669"/>
    <property type="project" value="UniProtKB-EC"/>
</dbReference>
<name>A0AAF0F2Y5_9BASI</name>
<feature type="region of interest" description="Disordered" evidence="5">
    <location>
        <begin position="208"/>
        <end position="248"/>
    </location>
</feature>
<dbReference type="InterPro" id="IPR017907">
    <property type="entry name" value="Znf_RING_CS"/>
</dbReference>
<dbReference type="PANTHER" id="PTHR23327">
    <property type="entry name" value="RING FINGER PROTEIN 127"/>
    <property type="match status" value="1"/>
</dbReference>
<dbReference type="CDD" id="cd23137">
    <property type="entry name" value="RING-HC_TRY3-like"/>
    <property type="match status" value="1"/>
</dbReference>
<dbReference type="Gene3D" id="3.30.40.10">
    <property type="entry name" value="Zinc/RING finger domain, C3HC4 (zinc finger)"/>
    <property type="match status" value="1"/>
</dbReference>
<evidence type="ECO:0000256" key="5">
    <source>
        <dbReference type="SAM" id="MobiDB-lite"/>
    </source>
</evidence>
<keyword evidence="8" id="KW-0808">Transferase</keyword>
<reference evidence="8" key="1">
    <citation type="submission" date="2023-03" db="EMBL/GenBank/DDBJ databases">
        <title>Mating type loci evolution in Malassezia.</title>
        <authorList>
            <person name="Coelho M.A."/>
        </authorList>
    </citation>
    <scope>NUCLEOTIDE SEQUENCE</scope>
    <source>
        <strain evidence="8">CBS 9431</strain>
    </source>
</reference>
<dbReference type="EMBL" id="CP119959">
    <property type="protein sequence ID" value="WFD38861.1"/>
    <property type="molecule type" value="Genomic_DNA"/>
</dbReference>
<evidence type="ECO:0000256" key="2">
    <source>
        <dbReference type="ARBA" id="ARBA00022771"/>
    </source>
</evidence>
<dbReference type="InterPro" id="IPR013083">
    <property type="entry name" value="Znf_RING/FYVE/PHD"/>
</dbReference>
<dbReference type="Pfam" id="PF03105">
    <property type="entry name" value="SPX"/>
    <property type="match status" value="1"/>
</dbReference>
<evidence type="ECO:0000256" key="4">
    <source>
        <dbReference type="PROSITE-ProRule" id="PRU00175"/>
    </source>
</evidence>
<dbReference type="GO" id="GO:0008270">
    <property type="term" value="F:zinc ion binding"/>
    <property type="evidence" value="ECO:0007669"/>
    <property type="project" value="UniProtKB-KW"/>
</dbReference>
<dbReference type="Pfam" id="PF13920">
    <property type="entry name" value="zf-C3HC4_3"/>
    <property type="match status" value="1"/>
</dbReference>
<evidence type="ECO:0000256" key="1">
    <source>
        <dbReference type="ARBA" id="ARBA00022723"/>
    </source>
</evidence>
<evidence type="ECO:0000259" key="6">
    <source>
        <dbReference type="PROSITE" id="PS50089"/>
    </source>
</evidence>
<evidence type="ECO:0000256" key="3">
    <source>
        <dbReference type="ARBA" id="ARBA00022833"/>
    </source>
</evidence>
<dbReference type="PROSITE" id="PS50089">
    <property type="entry name" value="ZF_RING_2"/>
    <property type="match status" value="1"/>
</dbReference>
<feature type="compositionally biased region" description="Low complexity" evidence="5">
    <location>
        <begin position="150"/>
        <end position="160"/>
    </location>
</feature>
<dbReference type="RefSeq" id="XP_060121758.1">
    <property type="nucleotide sequence ID" value="XM_060265775.1"/>
</dbReference>
<evidence type="ECO:0000313" key="9">
    <source>
        <dbReference type="Proteomes" id="UP001217754"/>
    </source>
</evidence>
<dbReference type="InterPro" id="IPR001841">
    <property type="entry name" value="Znf_RING"/>
</dbReference>
<protein>
    <submittedName>
        <fullName evidence="8">RING-type E3 ubiquitin transferase</fullName>
        <ecNumber evidence="8">2.3.2.27</ecNumber>
    </submittedName>
</protein>
<keyword evidence="2 4" id="KW-0863">Zinc-finger</keyword>
<gene>
    <name evidence="8" type="ORF">MJAP1_001825</name>
</gene>
<accession>A0AAF0F2Y5</accession>
<dbReference type="SMART" id="SM00184">
    <property type="entry name" value="RING"/>
    <property type="match status" value="1"/>
</dbReference>
<dbReference type="SUPFAM" id="SSF57850">
    <property type="entry name" value="RING/U-box"/>
    <property type="match status" value="1"/>
</dbReference>
<dbReference type="Proteomes" id="UP001217754">
    <property type="component" value="Chromosome 2"/>
</dbReference>
<dbReference type="InterPro" id="IPR004331">
    <property type="entry name" value="SPX_dom"/>
</dbReference>
<feature type="compositionally biased region" description="Polar residues" evidence="5">
    <location>
        <begin position="230"/>
        <end position="243"/>
    </location>
</feature>
<dbReference type="PROSITE" id="PS00518">
    <property type="entry name" value="ZF_RING_1"/>
    <property type="match status" value="1"/>
</dbReference>
<feature type="domain" description="RING-type" evidence="6">
    <location>
        <begin position="563"/>
        <end position="602"/>
    </location>
</feature>
<dbReference type="PROSITE" id="PS51382">
    <property type="entry name" value="SPX"/>
    <property type="match status" value="1"/>
</dbReference>
<organism evidence="8 9">
    <name type="scientific">Malassezia japonica</name>
    <dbReference type="NCBI Taxonomy" id="223818"/>
    <lineage>
        <taxon>Eukaryota</taxon>
        <taxon>Fungi</taxon>
        <taxon>Dikarya</taxon>
        <taxon>Basidiomycota</taxon>
        <taxon>Ustilaginomycotina</taxon>
        <taxon>Malasseziomycetes</taxon>
        <taxon>Malasseziales</taxon>
        <taxon>Malasseziaceae</taxon>
        <taxon>Malassezia</taxon>
    </lineage>
</organism>
<evidence type="ECO:0000313" key="8">
    <source>
        <dbReference type="EMBL" id="WFD38861.1"/>
    </source>
</evidence>
<keyword evidence="3" id="KW-0862">Zinc</keyword>
<feature type="region of interest" description="Disordered" evidence="5">
    <location>
        <begin position="55"/>
        <end position="105"/>
    </location>
</feature>
<keyword evidence="9" id="KW-1185">Reference proteome</keyword>
<feature type="compositionally biased region" description="Low complexity" evidence="5">
    <location>
        <begin position="211"/>
        <end position="221"/>
    </location>
</feature>
<keyword evidence="1" id="KW-0479">Metal-binding</keyword>
<dbReference type="GeneID" id="85225474"/>
<keyword evidence="8" id="KW-0012">Acyltransferase</keyword>
<feature type="domain" description="SPX" evidence="7">
    <location>
        <begin position="1"/>
        <end position="486"/>
    </location>
</feature>
<feature type="region of interest" description="Disordered" evidence="5">
    <location>
        <begin position="150"/>
        <end position="173"/>
    </location>
</feature>
<dbReference type="EC" id="2.3.2.27" evidence="8"/>
<evidence type="ECO:0000259" key="7">
    <source>
        <dbReference type="PROSITE" id="PS51382"/>
    </source>
</evidence>
<sequence>MKFGKSYLDVLANPTFPDEWRKGAIEYNERELGTGNSPPFLKTAENSPNTFVLQANEGLAPMPNSSPRRHSWGQSSTQTSADKEALPPLMLPSGKDSPMVQNSGPTGMPAKMMLPPLMQKQKMQPVDEHDWNASHWLDVKLPKIFPEDAVSVSSSKSESSTDSDDEAEHEHNWIESDSGRRAWAEYQILGHSLHLNPQLVVHIESPDAFSRRNSPNSNASPDTPKVGMRQGSNDSTPTASKANSPVARLGKQATRMSLAEFDLGPAAQELPTIDSPSVALEKAQHETPPGFHHRRIVIPLMADERFFESLAEALRKLLQLHMVQQKALVQHVDALSATIAQVASPVNSPKDLYQWREIFSLWLEHDIFESNRESDRGELSVATSEKRLRHYMRELEKRGFLAPHSSLVVDGKKLPTKLDTWEVDATTQMNPLSDPRSIRALEHFLRLNVALVSLKRFQRLNIETVRKILKKHEKKTALHAHQSLGRMIAQMEPNALVRAAANDSLLPELDWDKASHLDILNSLSALVPIGMTTANQLSLPRILASMLTKSLLPVLPSVDDYSCLVCMSLAYQPIRLRCSHLFCIRCLVKLQKQGNDNCPLCRSIDAVKDADEHNLDSEMAAYLRQWFPQEVEEKTQENKSDRLVEERKEQEMKKKKRFARFRRRHHADDERNHDCVIV</sequence>
<proteinExistence type="predicted"/>
<dbReference type="AlphaFoldDB" id="A0AAF0F2Y5"/>
<dbReference type="PANTHER" id="PTHR23327:SF51">
    <property type="entry name" value="TRANSCRIPTIONAL REGULATOR OF YEAST FORM ADHERENCE 3"/>
    <property type="match status" value="1"/>
</dbReference>